<name>H5TQ82_GORO1</name>
<sequence>MPWTMPAETAPHDRVWMAFPRINTTLAESAADAETAYAAWSQVANTVSEFEPVTIVVDPSEVTRARSLISSEVTIVEAPLDDAWMRDIGPTFVVDDSGQLGAVAWTFNGWGAQEWAEWTNDRQIGRFVAGQAGVPVISSMLVQEGGAIHVDGEGTVLVTETVQLDPYRNPYATRETIEAELARTIGARKVIWVPRGLTRDYERFGTRGHIDMVATIPSPGTLLLHHQSNPDHPDHPVTKGLREFFEGTTDAAGRSWDIVDLPAPATIRDSEGFVDYSYINHLVVNGGVIACGYGEPDADAHAAEILSSVYPGRRVVTIDAREILARGGGIHCITQQQPSVGAGS</sequence>
<dbReference type="Pfam" id="PF04371">
    <property type="entry name" value="PAD_porph"/>
    <property type="match status" value="1"/>
</dbReference>
<comment type="caution">
    <text evidence="2">The sequence shown here is derived from an EMBL/GenBank/DDBJ whole genome shotgun (WGS) entry which is preliminary data.</text>
</comment>
<organism evidence="2 3">
    <name type="scientific">Gordonia otitidis (strain DSM 44809 / CCUG 52243 / JCM 12355 / NBRC 100426 / IFM 10032)</name>
    <dbReference type="NCBI Taxonomy" id="1108044"/>
    <lineage>
        <taxon>Bacteria</taxon>
        <taxon>Bacillati</taxon>
        <taxon>Actinomycetota</taxon>
        <taxon>Actinomycetes</taxon>
        <taxon>Mycobacteriales</taxon>
        <taxon>Gordoniaceae</taxon>
        <taxon>Gordonia</taxon>
    </lineage>
</organism>
<keyword evidence="1" id="KW-0378">Hydrolase</keyword>
<dbReference type="InterPro" id="IPR007466">
    <property type="entry name" value="Peptidyl-Arg-deiminase_porph"/>
</dbReference>
<dbReference type="Proteomes" id="UP000005038">
    <property type="component" value="Unassembled WGS sequence"/>
</dbReference>
<gene>
    <name evidence="2" type="ORF">GOOTI_173_00030</name>
</gene>
<evidence type="ECO:0000256" key="1">
    <source>
        <dbReference type="ARBA" id="ARBA00022801"/>
    </source>
</evidence>
<dbReference type="OrthoDB" id="9808013at2"/>
<dbReference type="STRING" id="1108044.GOOTI_173_00030"/>
<keyword evidence="3" id="KW-1185">Reference proteome</keyword>
<proteinExistence type="predicted"/>
<protein>
    <recommendedName>
        <fullName evidence="4">Agmatine deiminase</fullName>
    </recommendedName>
</protein>
<dbReference type="EMBL" id="BAFB01000173">
    <property type="protein sequence ID" value="GAB35640.1"/>
    <property type="molecule type" value="Genomic_DNA"/>
</dbReference>
<reference evidence="2" key="1">
    <citation type="submission" date="2012-02" db="EMBL/GenBank/DDBJ databases">
        <title>Whole genome shotgun sequence of Gordonia otitidis NBRC 100426.</title>
        <authorList>
            <person name="Yoshida I."/>
            <person name="Hosoyama A."/>
            <person name="Tsuchikane K."/>
            <person name="Katsumata H."/>
            <person name="Yamazaki S."/>
            <person name="Fujita N."/>
        </authorList>
    </citation>
    <scope>NUCLEOTIDE SEQUENCE [LARGE SCALE GENOMIC DNA]</scope>
    <source>
        <strain evidence="2">NBRC 100426</strain>
    </source>
</reference>
<dbReference type="PANTHER" id="PTHR31377">
    <property type="entry name" value="AGMATINE DEIMINASE-RELATED"/>
    <property type="match status" value="1"/>
</dbReference>
<dbReference type="GO" id="GO:0047632">
    <property type="term" value="F:agmatine deiminase activity"/>
    <property type="evidence" value="ECO:0007669"/>
    <property type="project" value="TreeGrafter"/>
</dbReference>
<dbReference type="GO" id="GO:0004668">
    <property type="term" value="F:protein-arginine deiminase activity"/>
    <property type="evidence" value="ECO:0007669"/>
    <property type="project" value="InterPro"/>
</dbReference>
<dbReference type="GO" id="GO:0009446">
    <property type="term" value="P:putrescine biosynthetic process"/>
    <property type="evidence" value="ECO:0007669"/>
    <property type="project" value="InterPro"/>
</dbReference>
<dbReference type="AlphaFoldDB" id="H5TQ82"/>
<dbReference type="SUPFAM" id="SSF55909">
    <property type="entry name" value="Pentein"/>
    <property type="match status" value="1"/>
</dbReference>
<dbReference type="Gene3D" id="3.75.10.10">
    <property type="entry name" value="L-arginine/glycine Amidinotransferase, Chain A"/>
    <property type="match status" value="1"/>
</dbReference>
<evidence type="ECO:0008006" key="4">
    <source>
        <dbReference type="Google" id="ProtNLM"/>
    </source>
</evidence>
<evidence type="ECO:0000313" key="2">
    <source>
        <dbReference type="EMBL" id="GAB35640.1"/>
    </source>
</evidence>
<accession>H5TQ82</accession>
<evidence type="ECO:0000313" key="3">
    <source>
        <dbReference type="Proteomes" id="UP000005038"/>
    </source>
</evidence>
<dbReference type="RefSeq" id="WP_007239851.1">
    <property type="nucleotide sequence ID" value="NZ_BAFB01000173.1"/>
</dbReference>
<dbReference type="PANTHER" id="PTHR31377:SF0">
    <property type="entry name" value="AGMATINE DEIMINASE-RELATED"/>
    <property type="match status" value="1"/>
</dbReference>